<dbReference type="AlphaFoldDB" id="A0A736RDM2"/>
<accession>A0A736RDM2</accession>
<sequence>MVENNFLSNTSSEKRDALAEKVLKGDKSLQTAKEFLQLENADKRSDALIAKFNQEPAELSTAERTELVSYLKIYASDMQAKYGEAVTKELIAGMLTGQD</sequence>
<comment type="caution">
    <text evidence="1">The sequence shown here is derived from an EMBL/GenBank/DDBJ whole genome shotgun (WGS) entry which is preliminary data.</text>
</comment>
<feature type="non-terminal residue" evidence="1">
    <location>
        <position position="99"/>
    </location>
</feature>
<gene>
    <name evidence="1" type="ORF">GNB58_005176</name>
</gene>
<organism evidence="1">
    <name type="scientific">Salmonella enterica subsp. houtenae serovar 45:g,z51:-</name>
    <dbReference type="NCBI Taxonomy" id="1967611"/>
    <lineage>
        <taxon>Bacteria</taxon>
        <taxon>Pseudomonadati</taxon>
        <taxon>Pseudomonadota</taxon>
        <taxon>Gammaproteobacteria</taxon>
        <taxon>Enterobacterales</taxon>
        <taxon>Enterobacteriaceae</taxon>
        <taxon>Salmonella</taxon>
    </lineage>
</organism>
<protein>
    <submittedName>
        <fullName evidence="1">Uncharacterized protein</fullName>
    </submittedName>
</protein>
<name>A0A736RDM2_SALHO</name>
<reference evidence="1" key="1">
    <citation type="journal article" date="2018" name="Genome Biol.">
        <title>SKESA: strategic k-mer extension for scrupulous assemblies.</title>
        <authorList>
            <person name="Souvorov A."/>
            <person name="Agarwala R."/>
            <person name="Lipman D.J."/>
        </authorList>
    </citation>
    <scope>NUCLEOTIDE SEQUENCE</scope>
    <source>
        <strain evidence="1">2584-68</strain>
    </source>
</reference>
<evidence type="ECO:0000313" key="1">
    <source>
        <dbReference type="EMBL" id="HAE7768008.1"/>
    </source>
</evidence>
<proteinExistence type="predicted"/>
<reference evidence="1" key="2">
    <citation type="submission" date="2018-07" db="EMBL/GenBank/DDBJ databases">
        <authorList>
            <consortium name="NCBI Pathogen Detection Project"/>
        </authorList>
    </citation>
    <scope>NUCLEOTIDE SEQUENCE</scope>
    <source>
        <strain evidence="1">2584-68</strain>
    </source>
</reference>
<dbReference type="EMBL" id="DAATAH010000163">
    <property type="protein sequence ID" value="HAE7768008.1"/>
    <property type="molecule type" value="Genomic_DNA"/>
</dbReference>